<accession>A0AAV7V4Q1</accession>
<evidence type="ECO:0000313" key="2">
    <source>
        <dbReference type="Proteomes" id="UP001066276"/>
    </source>
</evidence>
<reference evidence="1" key="1">
    <citation type="journal article" date="2022" name="bioRxiv">
        <title>Sequencing and chromosome-scale assembly of the giantPleurodeles waltlgenome.</title>
        <authorList>
            <person name="Brown T."/>
            <person name="Elewa A."/>
            <person name="Iarovenko S."/>
            <person name="Subramanian E."/>
            <person name="Araus A.J."/>
            <person name="Petzold A."/>
            <person name="Susuki M."/>
            <person name="Suzuki K.-i.T."/>
            <person name="Hayashi T."/>
            <person name="Toyoda A."/>
            <person name="Oliveira C."/>
            <person name="Osipova E."/>
            <person name="Leigh N.D."/>
            <person name="Simon A."/>
            <person name="Yun M.H."/>
        </authorList>
    </citation>
    <scope>NUCLEOTIDE SEQUENCE</scope>
    <source>
        <strain evidence="1">20211129_DDA</strain>
        <tissue evidence="1">Liver</tissue>
    </source>
</reference>
<comment type="caution">
    <text evidence="1">The sequence shown here is derived from an EMBL/GenBank/DDBJ whole genome shotgun (WGS) entry which is preliminary data.</text>
</comment>
<gene>
    <name evidence="1" type="ORF">NDU88_005034</name>
</gene>
<keyword evidence="2" id="KW-1185">Reference proteome</keyword>
<sequence length="117" mass="13467">MVDQRVRTYLQTIPLLSLTPEARTSLETLINRLELLEAMTALKPAKSPGPDGLLAEFYHQFSETVVDRLLEVYNEVLEREDLPGSMNYGLWWSPGLVSLLLYRGDPGKPRRHEQDNW</sequence>
<organism evidence="1 2">
    <name type="scientific">Pleurodeles waltl</name>
    <name type="common">Iberian ribbed newt</name>
    <dbReference type="NCBI Taxonomy" id="8319"/>
    <lineage>
        <taxon>Eukaryota</taxon>
        <taxon>Metazoa</taxon>
        <taxon>Chordata</taxon>
        <taxon>Craniata</taxon>
        <taxon>Vertebrata</taxon>
        <taxon>Euteleostomi</taxon>
        <taxon>Amphibia</taxon>
        <taxon>Batrachia</taxon>
        <taxon>Caudata</taxon>
        <taxon>Salamandroidea</taxon>
        <taxon>Salamandridae</taxon>
        <taxon>Pleurodelinae</taxon>
        <taxon>Pleurodeles</taxon>
    </lineage>
</organism>
<protein>
    <submittedName>
        <fullName evidence="1">Uncharacterized protein</fullName>
    </submittedName>
</protein>
<proteinExistence type="predicted"/>
<dbReference type="Proteomes" id="UP001066276">
    <property type="component" value="Chromosome 2_2"/>
</dbReference>
<name>A0AAV7V4Q1_PLEWA</name>
<dbReference type="AlphaFoldDB" id="A0AAV7V4Q1"/>
<evidence type="ECO:0000313" key="1">
    <source>
        <dbReference type="EMBL" id="KAJ1195766.1"/>
    </source>
</evidence>
<dbReference type="EMBL" id="JANPWB010000004">
    <property type="protein sequence ID" value="KAJ1195766.1"/>
    <property type="molecule type" value="Genomic_DNA"/>
</dbReference>